<proteinExistence type="predicted"/>
<feature type="transmembrane region" description="Helical" evidence="2">
    <location>
        <begin position="369"/>
        <end position="389"/>
    </location>
</feature>
<evidence type="ECO:0000256" key="1">
    <source>
        <dbReference type="SAM" id="MobiDB-lite"/>
    </source>
</evidence>
<feature type="transmembrane region" description="Helical" evidence="2">
    <location>
        <begin position="295"/>
        <end position="314"/>
    </location>
</feature>
<dbReference type="InterPro" id="IPR000595">
    <property type="entry name" value="cNMP-bd_dom"/>
</dbReference>
<dbReference type="eggNOG" id="ENOG502R9H1">
    <property type="taxonomic scope" value="Eukaryota"/>
</dbReference>
<evidence type="ECO:0000313" key="4">
    <source>
        <dbReference type="EMBL" id="EQC33149.1"/>
    </source>
</evidence>
<evidence type="ECO:0000259" key="3">
    <source>
        <dbReference type="PROSITE" id="PS50042"/>
    </source>
</evidence>
<keyword evidence="5" id="KW-1185">Reference proteome</keyword>
<dbReference type="InterPro" id="IPR050397">
    <property type="entry name" value="Env_Response_Regulators"/>
</dbReference>
<dbReference type="RefSeq" id="XP_008613272.1">
    <property type="nucleotide sequence ID" value="XM_008615050.1"/>
</dbReference>
<sequence>MKAPESPDRLSWSSGMPSITNSLTAWTMPIYEMDDDSTLGETSSGGFTLQTDSPRQSRSRRWLATCLIVWLAVCGGASIALVLTLQHTSTAPLPTTTINSTTTTTILLVRNQCQSGIDIYYSLDASEDHVVVTTNTSIPISTKGLASISVRLGASTNATRFAWLRREAQLASYSITTTDGFNTAMASQLQAEGSELYMRDAMLRVGLFCGIFTLQCCITVLGSVTRDTIFLRIYDSRYISHMTVLMSFASAYAMTAAARLLQRGVRPTVLACGFPCLSSLIMVGLWLLLTQLPQLLYLSSIALYVWIEIAIQLLSQQFWDLCAAAFTVAESKQYFGAITFGSTLGTIFASFAIIPLLKAYAIPTEGNVLVVALLMGVLGAFMCFVTPLFGLSPRVKASDGASKAASTSSIVSDIQNRSYLKHVCFFDMGATLIRVLVDYRTLSILSTHSEETLKYSLGAINGVQSFFMIPLQLVSGPLFSYFGVMYGISTLPLAIILYGASTYLSSSHLLLIGTRALYNSVSHAIFNPARELLWLPLNATDRTKFKSFVVGPFRSIARVLGALISIVLTSDTMQRYCGPRSVSVVMVLFGVAWFFDALAARQSYATEFYASLKKGHMDLTSPIIDFTTDQVELVQETLRSGASNQVAFVLSFLQPSHVPLFRSELRAVFTMPDASFHTQMRLIELHVASAETSNDESKRIFTVEDLLAVYDDCAKPQELRLACLLACGHERGASTDALADALHNASDVSMVVGAAIALLRRTQWMDEKATVVLQKLLHEPRDIEAKVVCLRIVGKELPELLGNGYLVYLLHETQAPSIVRAALQCCRQSKRTSPMLLPALLKWLPDATLRTDVIDALQAFPPSVLWEYVVNFLDKAVADVALERIIGGLRLVEAAAFPSDAKLDLVLNMMDSLLAKSSTPSELQLSQLFGLSQVELPLWEALADAVLRIVDHLREDDSTDVRVLVKRMDHIVSTHVFRGYQMQHLRLLFEDPHHHTLLSHVVEDTLDVLLRMVLKLASVRFPKGFNIHVLLEGLHADVPEVLSAVQEVLETLLPSSAKHTLLPLLFPHAPKAPMALQLLKDVKKIQSTLRNDSLMRTMQDDSIALELSCLALEYYLHATSCHDHDHSAETARVLTEAQADRLLAHSITKDLVCRAFQDPQCRRAKALEHLFQRATMDADLAPLAFTTFDVVMSLRACALFRSIAVLELVQKIACHFEPRRVVASTTFVEEGDIASQMYVLAKGSVELHQANGNVLTTLHDGACVGELALLTSKGKHLASATATTDVVVLEISRANLHALIHDNTGIARGVLDALASTLRWTYLQLESTEETSRLKRLVFASQVSVAANVDRAASNLLAKIGRARSQSAHLPPRSKPHAHLLEYSSLNLSAKHFTATPRAQDEVTYSHLEKCLHLKASNLLKDVDDDLISTVAQMAQVVVLQPRDVLFAEGSPANSIYAVVDGTIVLAMTKDEKTTALTHCGAGICFGELSFIKGSTHIMSATAAMTTTQARVIVLQIPTWELVELAEKHNKLMHLVMTWMSRKITIKMKNDALSAMTEYTHLPLRTLPSSPIGSPRGSPRKKMQWDDDDDGMADGTTGLRLRQNTL</sequence>
<feature type="transmembrane region" description="Helical" evidence="2">
    <location>
        <begin position="478"/>
        <end position="497"/>
    </location>
</feature>
<keyword evidence="2" id="KW-0812">Transmembrane</keyword>
<protein>
    <recommendedName>
        <fullName evidence="3">Cyclic nucleotide-binding domain-containing protein</fullName>
    </recommendedName>
</protein>
<feature type="transmembrane region" description="Helical" evidence="2">
    <location>
        <begin position="62"/>
        <end position="85"/>
    </location>
</feature>
<organism evidence="4 5">
    <name type="scientific">Saprolegnia diclina (strain VS20)</name>
    <dbReference type="NCBI Taxonomy" id="1156394"/>
    <lineage>
        <taxon>Eukaryota</taxon>
        <taxon>Sar</taxon>
        <taxon>Stramenopiles</taxon>
        <taxon>Oomycota</taxon>
        <taxon>Saprolegniomycetes</taxon>
        <taxon>Saprolegniales</taxon>
        <taxon>Saprolegniaceae</taxon>
        <taxon>Saprolegnia</taxon>
    </lineage>
</organism>
<dbReference type="Pfam" id="PF00027">
    <property type="entry name" value="cNMP_binding"/>
    <property type="match status" value="2"/>
</dbReference>
<feature type="transmembrane region" description="Helical" evidence="2">
    <location>
        <begin position="581"/>
        <end position="600"/>
    </location>
</feature>
<dbReference type="Gene3D" id="2.60.120.10">
    <property type="entry name" value="Jelly Rolls"/>
    <property type="match status" value="2"/>
</dbReference>
<accession>T0Q5K6</accession>
<feature type="transmembrane region" description="Helical" evidence="2">
    <location>
        <begin position="334"/>
        <end position="357"/>
    </location>
</feature>
<keyword evidence="2" id="KW-1133">Transmembrane helix</keyword>
<evidence type="ECO:0000313" key="5">
    <source>
        <dbReference type="Proteomes" id="UP000030762"/>
    </source>
</evidence>
<dbReference type="SUPFAM" id="SSF51206">
    <property type="entry name" value="cAMP-binding domain-like"/>
    <property type="match status" value="2"/>
</dbReference>
<feature type="transmembrane region" description="Helical" evidence="2">
    <location>
        <begin position="268"/>
        <end position="288"/>
    </location>
</feature>
<reference evidence="4 5" key="1">
    <citation type="submission" date="2012-04" db="EMBL/GenBank/DDBJ databases">
        <title>The Genome Sequence of Saprolegnia declina VS20.</title>
        <authorList>
            <consortium name="The Broad Institute Genome Sequencing Platform"/>
            <person name="Russ C."/>
            <person name="Nusbaum C."/>
            <person name="Tyler B."/>
            <person name="van West P."/>
            <person name="Dieguez-Uribeondo J."/>
            <person name="de Bruijn I."/>
            <person name="Tripathy S."/>
            <person name="Jiang R."/>
            <person name="Young S.K."/>
            <person name="Zeng Q."/>
            <person name="Gargeya S."/>
            <person name="Fitzgerald M."/>
            <person name="Haas B."/>
            <person name="Abouelleil A."/>
            <person name="Alvarado L."/>
            <person name="Arachchi H.M."/>
            <person name="Berlin A."/>
            <person name="Chapman S.B."/>
            <person name="Goldberg J."/>
            <person name="Griggs A."/>
            <person name="Gujja S."/>
            <person name="Hansen M."/>
            <person name="Howarth C."/>
            <person name="Imamovic A."/>
            <person name="Larimer J."/>
            <person name="McCowen C."/>
            <person name="Montmayeur A."/>
            <person name="Murphy C."/>
            <person name="Neiman D."/>
            <person name="Pearson M."/>
            <person name="Priest M."/>
            <person name="Roberts A."/>
            <person name="Saif S."/>
            <person name="Shea T."/>
            <person name="Sisk P."/>
            <person name="Sykes S."/>
            <person name="Wortman J."/>
            <person name="Nusbaum C."/>
            <person name="Birren B."/>
        </authorList>
    </citation>
    <scope>NUCLEOTIDE SEQUENCE [LARGE SCALE GENOMIC DNA]</scope>
    <source>
        <strain evidence="4 5">VS20</strain>
    </source>
</reference>
<dbReference type="GeneID" id="19949863"/>
<dbReference type="InParanoid" id="T0Q5K6"/>
<dbReference type="OrthoDB" id="432483at2759"/>
<feature type="region of interest" description="Disordered" evidence="1">
    <location>
        <begin position="1566"/>
        <end position="1606"/>
    </location>
</feature>
<name>T0Q5K6_SAPDV</name>
<dbReference type="OMA" id="HEPRDIE"/>
<dbReference type="InterPro" id="IPR018490">
    <property type="entry name" value="cNMP-bd_dom_sf"/>
</dbReference>
<dbReference type="GO" id="GO:0005829">
    <property type="term" value="C:cytosol"/>
    <property type="evidence" value="ECO:0007669"/>
    <property type="project" value="TreeGrafter"/>
</dbReference>
<gene>
    <name evidence="4" type="ORF">SDRG_09136</name>
</gene>
<dbReference type="InterPro" id="IPR014710">
    <property type="entry name" value="RmlC-like_jellyroll"/>
</dbReference>
<feature type="domain" description="Cyclic nucleotide-binding" evidence="3">
    <location>
        <begin position="1199"/>
        <end position="1317"/>
    </location>
</feature>
<keyword evidence="2" id="KW-0472">Membrane</keyword>
<dbReference type="EMBL" id="JH767160">
    <property type="protein sequence ID" value="EQC33149.1"/>
    <property type="molecule type" value="Genomic_DNA"/>
</dbReference>
<dbReference type="PROSITE" id="PS50042">
    <property type="entry name" value="CNMP_BINDING_3"/>
    <property type="match status" value="2"/>
</dbReference>
<dbReference type="GO" id="GO:0003700">
    <property type="term" value="F:DNA-binding transcription factor activity"/>
    <property type="evidence" value="ECO:0007669"/>
    <property type="project" value="TreeGrafter"/>
</dbReference>
<evidence type="ECO:0000256" key="2">
    <source>
        <dbReference type="SAM" id="Phobius"/>
    </source>
</evidence>
<dbReference type="PANTHER" id="PTHR24567:SF74">
    <property type="entry name" value="HTH-TYPE TRANSCRIPTIONAL REGULATOR ARCR"/>
    <property type="match status" value="1"/>
</dbReference>
<dbReference type="Proteomes" id="UP000030762">
    <property type="component" value="Unassembled WGS sequence"/>
</dbReference>
<feature type="compositionally biased region" description="Low complexity" evidence="1">
    <location>
        <begin position="1568"/>
        <end position="1577"/>
    </location>
</feature>
<dbReference type="CDD" id="cd00038">
    <property type="entry name" value="CAP_ED"/>
    <property type="match status" value="2"/>
</dbReference>
<feature type="transmembrane region" description="Helical" evidence="2">
    <location>
        <begin position="242"/>
        <end position="262"/>
    </location>
</feature>
<dbReference type="VEuPathDB" id="FungiDB:SDRG_09136"/>
<feature type="domain" description="Cyclic nucleotide-binding" evidence="3">
    <location>
        <begin position="1419"/>
        <end position="1503"/>
    </location>
</feature>
<dbReference type="SMART" id="SM00100">
    <property type="entry name" value="cNMP"/>
    <property type="match status" value="2"/>
</dbReference>
<feature type="transmembrane region" description="Helical" evidence="2">
    <location>
        <begin position="201"/>
        <end position="221"/>
    </location>
</feature>
<dbReference type="PANTHER" id="PTHR24567">
    <property type="entry name" value="CRP FAMILY TRANSCRIPTIONAL REGULATORY PROTEIN"/>
    <property type="match status" value="1"/>
</dbReference>